<keyword evidence="4" id="KW-1185">Reference proteome</keyword>
<feature type="transmembrane region" description="Helical" evidence="1">
    <location>
        <begin position="53"/>
        <end position="70"/>
    </location>
</feature>
<name>A0A371P419_9ACTN</name>
<evidence type="ECO:0000256" key="1">
    <source>
        <dbReference type="SAM" id="Phobius"/>
    </source>
</evidence>
<keyword evidence="1" id="KW-0472">Membrane</keyword>
<proteinExistence type="predicted"/>
<comment type="caution">
    <text evidence="3">The sequence shown here is derived from an EMBL/GenBank/DDBJ whole genome shotgun (WGS) entry which is preliminary data.</text>
</comment>
<keyword evidence="1" id="KW-0812">Transmembrane</keyword>
<dbReference type="EMBL" id="QUBR01000002">
    <property type="protein sequence ID" value="REK70146.1"/>
    <property type="molecule type" value="Genomic_DNA"/>
</dbReference>
<keyword evidence="3" id="KW-0482">Metalloprotease</keyword>
<protein>
    <submittedName>
        <fullName evidence="3">CPBP family intramembrane metalloprotease</fullName>
    </submittedName>
</protein>
<evidence type="ECO:0000313" key="3">
    <source>
        <dbReference type="EMBL" id="REK70146.1"/>
    </source>
</evidence>
<feature type="transmembrane region" description="Helical" evidence="1">
    <location>
        <begin position="90"/>
        <end position="111"/>
    </location>
</feature>
<accession>A0A371P419</accession>
<gene>
    <name evidence="3" type="ORF">DX116_13335</name>
</gene>
<feature type="domain" description="CAAX prenyl protease 2/Lysostaphin resistance protein A-like" evidence="2">
    <location>
        <begin position="132"/>
        <end position="216"/>
    </location>
</feature>
<evidence type="ECO:0000259" key="2">
    <source>
        <dbReference type="Pfam" id="PF02517"/>
    </source>
</evidence>
<keyword evidence="3" id="KW-0378">Hydrolase</keyword>
<organism evidence="3 4">
    <name type="scientific">Aeromicrobium endophyticum</name>
    <dbReference type="NCBI Taxonomy" id="2292704"/>
    <lineage>
        <taxon>Bacteria</taxon>
        <taxon>Bacillati</taxon>
        <taxon>Actinomycetota</taxon>
        <taxon>Actinomycetes</taxon>
        <taxon>Propionibacteriales</taxon>
        <taxon>Nocardioidaceae</taxon>
        <taxon>Aeromicrobium</taxon>
    </lineage>
</organism>
<dbReference type="GO" id="GO:0006508">
    <property type="term" value="P:proteolysis"/>
    <property type="evidence" value="ECO:0007669"/>
    <property type="project" value="UniProtKB-KW"/>
</dbReference>
<evidence type="ECO:0000313" key="4">
    <source>
        <dbReference type="Proteomes" id="UP000265581"/>
    </source>
</evidence>
<dbReference type="GO" id="GO:0004175">
    <property type="term" value="F:endopeptidase activity"/>
    <property type="evidence" value="ECO:0007669"/>
    <property type="project" value="UniProtKB-ARBA"/>
</dbReference>
<dbReference type="GO" id="GO:0080120">
    <property type="term" value="P:CAAX-box protein maturation"/>
    <property type="evidence" value="ECO:0007669"/>
    <property type="project" value="UniProtKB-ARBA"/>
</dbReference>
<dbReference type="AlphaFoldDB" id="A0A371P419"/>
<keyword evidence="1" id="KW-1133">Transmembrane helix</keyword>
<sequence length="239" mass="25232">MSLLRTLVDKVPRDHLQSDAAFHRRRRVVAGVSLAGAALLGKSLSTEPDSREFYGLTLGVAATWTAGAFASGPLHLGWEQTHDAGLRRPVVTPVVLGVGAFGAFYGAALVARRIPVLDRALTHILAFADQGSAPLVTLTTFANGAAEEVFFRGALYAAVGTENPVAKSTAVYALATTATRNPALVLAGSVMGTLFALQRRASGGIQAPLLTHLTWSGLMLRYMPPLFRRAGEDEVQTPA</sequence>
<dbReference type="RefSeq" id="WP_119704744.1">
    <property type="nucleotide sequence ID" value="NZ_JBHSOI010000002.1"/>
</dbReference>
<dbReference type="GO" id="GO:0008237">
    <property type="term" value="F:metallopeptidase activity"/>
    <property type="evidence" value="ECO:0007669"/>
    <property type="project" value="UniProtKB-KW"/>
</dbReference>
<dbReference type="Pfam" id="PF02517">
    <property type="entry name" value="Rce1-like"/>
    <property type="match status" value="1"/>
</dbReference>
<dbReference type="OrthoDB" id="4407663at2"/>
<dbReference type="Proteomes" id="UP000265581">
    <property type="component" value="Unassembled WGS sequence"/>
</dbReference>
<reference evidence="3 4" key="1">
    <citation type="submission" date="2018-08" db="EMBL/GenBank/DDBJ databases">
        <title>Aeromicrobium sp. M2KJ-4, whole genome shotgun sequence.</title>
        <authorList>
            <person name="Tuo L."/>
        </authorList>
    </citation>
    <scope>NUCLEOTIDE SEQUENCE [LARGE SCALE GENOMIC DNA]</scope>
    <source>
        <strain evidence="3 4">M2KJ-4</strain>
    </source>
</reference>
<dbReference type="InterPro" id="IPR003675">
    <property type="entry name" value="Rce1/LyrA-like_dom"/>
</dbReference>
<keyword evidence="3" id="KW-0645">Protease</keyword>